<dbReference type="InterPro" id="IPR051824">
    <property type="entry name" value="LRR_Rcpt-Like_S/T_Kinase"/>
</dbReference>
<dbReference type="SUPFAM" id="SSF56112">
    <property type="entry name" value="Protein kinase-like (PK-like)"/>
    <property type="match status" value="1"/>
</dbReference>
<dbReference type="GO" id="GO:0016020">
    <property type="term" value="C:membrane"/>
    <property type="evidence" value="ECO:0007669"/>
    <property type="project" value="UniProtKB-SubCell"/>
</dbReference>
<evidence type="ECO:0000256" key="11">
    <source>
        <dbReference type="ARBA" id="ARBA00022989"/>
    </source>
</evidence>
<evidence type="ECO:0000313" key="17">
    <source>
        <dbReference type="Proteomes" id="UP000743370"/>
    </source>
</evidence>
<evidence type="ECO:0000313" key="16">
    <source>
        <dbReference type="EMBL" id="KAG2410046.1"/>
    </source>
</evidence>
<dbReference type="InterPro" id="IPR013210">
    <property type="entry name" value="LRR_N_plant-typ"/>
</dbReference>
<dbReference type="FunFam" id="3.80.10.10:FF:000400">
    <property type="entry name" value="Nuclear pore complex protein NUP107"/>
    <property type="match status" value="1"/>
</dbReference>
<evidence type="ECO:0000256" key="4">
    <source>
        <dbReference type="ARBA" id="ARBA00022512"/>
    </source>
</evidence>
<keyword evidence="10" id="KW-0611">Plant defense</keyword>
<dbReference type="PANTHER" id="PTHR48006">
    <property type="entry name" value="LEUCINE-RICH REPEAT-CONTAINING PROTEIN DDB_G0281931-RELATED"/>
    <property type="match status" value="1"/>
</dbReference>
<keyword evidence="5" id="KW-0964">Secreted</keyword>
<evidence type="ECO:0000259" key="15">
    <source>
        <dbReference type="PROSITE" id="PS50011"/>
    </source>
</evidence>
<evidence type="ECO:0000256" key="5">
    <source>
        <dbReference type="ARBA" id="ARBA00022525"/>
    </source>
</evidence>
<evidence type="ECO:0000256" key="7">
    <source>
        <dbReference type="ARBA" id="ARBA00022692"/>
    </source>
</evidence>
<dbReference type="AlphaFoldDB" id="A0A8T0LD49"/>
<keyword evidence="8" id="KW-0732">Signal</keyword>
<dbReference type="Gene3D" id="3.80.10.10">
    <property type="entry name" value="Ribonuclease Inhibitor"/>
    <property type="match status" value="1"/>
</dbReference>
<dbReference type="Gene3D" id="1.10.510.10">
    <property type="entry name" value="Transferase(Phosphotransferase) domain 1"/>
    <property type="match status" value="1"/>
</dbReference>
<dbReference type="Pfam" id="PF08263">
    <property type="entry name" value="LRRNT_2"/>
    <property type="match status" value="1"/>
</dbReference>
<comment type="caution">
    <text evidence="16">The sequence shown here is derived from an EMBL/GenBank/DDBJ whole genome shotgun (WGS) entry which is preliminary data.</text>
</comment>
<keyword evidence="4" id="KW-0134">Cell wall</keyword>
<dbReference type="GO" id="GO:0006952">
    <property type="term" value="P:defense response"/>
    <property type="evidence" value="ECO:0007669"/>
    <property type="project" value="UniProtKB-KW"/>
</dbReference>
<evidence type="ECO:0000256" key="14">
    <source>
        <dbReference type="ARBA" id="ARBA00038043"/>
    </source>
</evidence>
<dbReference type="PROSITE" id="PS50011">
    <property type="entry name" value="PROTEIN_KINASE_DOM"/>
    <property type="match status" value="1"/>
</dbReference>
<comment type="similarity">
    <text evidence="14">Belongs to the polygalacturonase-inhibiting protein family.</text>
</comment>
<accession>A0A8T0LD49</accession>
<feature type="domain" description="Protein kinase" evidence="15">
    <location>
        <begin position="362"/>
        <end position="621"/>
    </location>
</feature>
<dbReference type="SUPFAM" id="SSF52058">
    <property type="entry name" value="L domain-like"/>
    <property type="match status" value="1"/>
</dbReference>
<dbReference type="EMBL" id="JABFOF010000001">
    <property type="protein sequence ID" value="KAG2410046.1"/>
    <property type="molecule type" value="Genomic_DNA"/>
</dbReference>
<dbReference type="Proteomes" id="UP000743370">
    <property type="component" value="Unassembled WGS sequence"/>
</dbReference>
<evidence type="ECO:0000256" key="1">
    <source>
        <dbReference type="ARBA" id="ARBA00004170"/>
    </source>
</evidence>
<dbReference type="PANTHER" id="PTHR48006:SF74">
    <property type="entry name" value="LRR RECEPTOR-LIKE KINASE FAMILY PROTEIN"/>
    <property type="match status" value="1"/>
</dbReference>
<dbReference type="InterPro" id="IPR001611">
    <property type="entry name" value="Leu-rich_rpt"/>
</dbReference>
<dbReference type="InterPro" id="IPR011009">
    <property type="entry name" value="Kinase-like_dom_sf"/>
</dbReference>
<keyword evidence="9" id="KW-0677">Repeat</keyword>
<dbReference type="Pfam" id="PF00560">
    <property type="entry name" value="LRR_1"/>
    <property type="match status" value="3"/>
</dbReference>
<comment type="subcellular location">
    <subcellularLocation>
        <location evidence="1">Membrane</location>
        <topology evidence="1">Peripheral membrane protein</topology>
    </subcellularLocation>
    <subcellularLocation>
        <location evidence="3">Membrane</location>
        <topology evidence="3">Single-pass type I membrane protein</topology>
    </subcellularLocation>
    <subcellularLocation>
        <location evidence="2">Secreted</location>
        <location evidence="2">Cell wall</location>
    </subcellularLocation>
</comment>
<organism evidence="16 17">
    <name type="scientific">Phaseolus angularis</name>
    <name type="common">Azuki bean</name>
    <name type="synonym">Vigna angularis</name>
    <dbReference type="NCBI Taxonomy" id="3914"/>
    <lineage>
        <taxon>Eukaryota</taxon>
        <taxon>Viridiplantae</taxon>
        <taxon>Streptophyta</taxon>
        <taxon>Embryophyta</taxon>
        <taxon>Tracheophyta</taxon>
        <taxon>Spermatophyta</taxon>
        <taxon>Magnoliopsida</taxon>
        <taxon>eudicotyledons</taxon>
        <taxon>Gunneridae</taxon>
        <taxon>Pentapetalae</taxon>
        <taxon>rosids</taxon>
        <taxon>fabids</taxon>
        <taxon>Fabales</taxon>
        <taxon>Fabaceae</taxon>
        <taxon>Papilionoideae</taxon>
        <taxon>50 kb inversion clade</taxon>
        <taxon>NPAAA clade</taxon>
        <taxon>indigoferoid/millettioid clade</taxon>
        <taxon>Phaseoleae</taxon>
        <taxon>Vigna</taxon>
    </lineage>
</organism>
<keyword evidence="6" id="KW-0433">Leucine-rich repeat</keyword>
<evidence type="ECO:0000256" key="2">
    <source>
        <dbReference type="ARBA" id="ARBA00004191"/>
    </source>
</evidence>
<name>A0A8T0LD49_PHAAN</name>
<protein>
    <submittedName>
        <fullName evidence="16">Inactive leucine-rich repeat receptor-like protein</fullName>
    </submittedName>
</protein>
<evidence type="ECO:0000256" key="12">
    <source>
        <dbReference type="ARBA" id="ARBA00023136"/>
    </source>
</evidence>
<evidence type="ECO:0000256" key="6">
    <source>
        <dbReference type="ARBA" id="ARBA00022614"/>
    </source>
</evidence>
<evidence type="ECO:0000256" key="10">
    <source>
        <dbReference type="ARBA" id="ARBA00022821"/>
    </source>
</evidence>
<dbReference type="Gene3D" id="3.30.200.20">
    <property type="entry name" value="Phosphorylase Kinase, domain 1"/>
    <property type="match status" value="1"/>
</dbReference>
<evidence type="ECO:0000256" key="9">
    <source>
        <dbReference type="ARBA" id="ARBA00022737"/>
    </source>
</evidence>
<dbReference type="InterPro" id="IPR000719">
    <property type="entry name" value="Prot_kinase_dom"/>
</dbReference>
<proteinExistence type="inferred from homology"/>
<reference evidence="16 17" key="1">
    <citation type="submission" date="2020-05" db="EMBL/GenBank/DDBJ databases">
        <title>Vigna angularis (adzuki bean) Var. LongXiaoDou No. 4 denovo assembly.</title>
        <authorList>
            <person name="Xiang H."/>
        </authorList>
    </citation>
    <scope>NUCLEOTIDE SEQUENCE [LARGE SCALE GENOMIC DNA]</scope>
    <source>
        <tissue evidence="16">Leaf</tissue>
    </source>
</reference>
<keyword evidence="13" id="KW-1015">Disulfide bond</keyword>
<keyword evidence="12" id="KW-0472">Membrane</keyword>
<evidence type="ECO:0000256" key="8">
    <source>
        <dbReference type="ARBA" id="ARBA00022729"/>
    </source>
</evidence>
<sequence>MSTEMGSQIKRDIFIHVFLYSLLRSLMVGNGVESDISCLISIKDSLEDPFNYLSSWNFDNRTEGFICSFVGVLCWHPDENKVLGISLENMGLKGEFPLGIRNCSSLTALSLSNNHLTGPIPSDISTLIPYATSLDLSYNKFNGSIPPTLANCTYLNSLRLDHNKLSGHIPQELGQLPLIKSASFANNHLSGSVPLFFQDISSVDYANNGELCGGPLPPCSLDSSHDFPQSFKRGLATGYAFSVTSVIVIYMSYCAPWEQSHHQRNKHRKKAKELGTIFWSIAGRKTRTQAPAEHELQPLQLQEKVVKENYTDKTCRLGTVALDAGKPKVKRDIILLDQISVVTERMKSTMRFNEVRDATDCFSIDKAIGMGKIGIMYEGRLPNGWNLAIKRLFDSKQYKREFLLEIRILGKYRHRNIVPLLGFCVEGKERILVYQFMSNGRLSKWLHPLEGEVTLKWPQRIKVAIGVARGLSWIHHICNLHVVHLNISSECILLDKNFEPRLSNFGKAKFVNPNIEDGANTMFYVSDGKKDVYDFGSLLFELITGKTLKELSCSFSTATNLAGNPSNFVNAIDESLMGEGLENDVYTLIKVACKCVRPFADERPTMLEVYDTMKDIWGEGH</sequence>
<dbReference type="InterPro" id="IPR032675">
    <property type="entry name" value="LRR_dom_sf"/>
</dbReference>
<keyword evidence="16" id="KW-0675">Receptor</keyword>
<dbReference type="GO" id="GO:0005524">
    <property type="term" value="F:ATP binding"/>
    <property type="evidence" value="ECO:0007669"/>
    <property type="project" value="InterPro"/>
</dbReference>
<evidence type="ECO:0000256" key="13">
    <source>
        <dbReference type="ARBA" id="ARBA00023157"/>
    </source>
</evidence>
<dbReference type="Pfam" id="PF07714">
    <property type="entry name" value="PK_Tyr_Ser-Thr"/>
    <property type="match status" value="1"/>
</dbReference>
<gene>
    <name evidence="16" type="ORF">HKW66_Vig0007110</name>
</gene>
<evidence type="ECO:0000256" key="3">
    <source>
        <dbReference type="ARBA" id="ARBA00004479"/>
    </source>
</evidence>
<keyword evidence="11" id="KW-1133">Transmembrane helix</keyword>
<dbReference type="InterPro" id="IPR001245">
    <property type="entry name" value="Ser-Thr/Tyr_kinase_cat_dom"/>
</dbReference>
<keyword evidence="7" id="KW-0812">Transmembrane</keyword>
<dbReference type="GO" id="GO:0004672">
    <property type="term" value="F:protein kinase activity"/>
    <property type="evidence" value="ECO:0007669"/>
    <property type="project" value="InterPro"/>
</dbReference>